<feature type="compositionally biased region" description="Basic and acidic residues" evidence="1">
    <location>
        <begin position="1175"/>
        <end position="1236"/>
    </location>
</feature>
<organism evidence="2 3">
    <name type="scientific">Ascodesmis nigricans</name>
    <dbReference type="NCBI Taxonomy" id="341454"/>
    <lineage>
        <taxon>Eukaryota</taxon>
        <taxon>Fungi</taxon>
        <taxon>Dikarya</taxon>
        <taxon>Ascomycota</taxon>
        <taxon>Pezizomycotina</taxon>
        <taxon>Pezizomycetes</taxon>
        <taxon>Pezizales</taxon>
        <taxon>Ascodesmidaceae</taxon>
        <taxon>Ascodesmis</taxon>
    </lineage>
</organism>
<feature type="region of interest" description="Disordered" evidence="1">
    <location>
        <begin position="622"/>
        <end position="658"/>
    </location>
</feature>
<protein>
    <submittedName>
        <fullName evidence="2">Uncharacterized protein</fullName>
    </submittedName>
</protein>
<dbReference type="InParanoid" id="A0A4S2MLJ3"/>
<feature type="region of interest" description="Disordered" evidence="1">
    <location>
        <begin position="554"/>
        <end position="580"/>
    </location>
</feature>
<feature type="region of interest" description="Disordered" evidence="1">
    <location>
        <begin position="974"/>
        <end position="996"/>
    </location>
</feature>
<evidence type="ECO:0000313" key="3">
    <source>
        <dbReference type="Proteomes" id="UP000298138"/>
    </source>
</evidence>
<feature type="compositionally biased region" description="Polar residues" evidence="1">
    <location>
        <begin position="648"/>
        <end position="658"/>
    </location>
</feature>
<feature type="compositionally biased region" description="Low complexity" evidence="1">
    <location>
        <begin position="983"/>
        <end position="995"/>
    </location>
</feature>
<dbReference type="OrthoDB" id="5396703at2759"/>
<evidence type="ECO:0000313" key="2">
    <source>
        <dbReference type="EMBL" id="TGZ77926.1"/>
    </source>
</evidence>
<feature type="compositionally biased region" description="Low complexity" evidence="1">
    <location>
        <begin position="1114"/>
        <end position="1170"/>
    </location>
</feature>
<keyword evidence="3" id="KW-1185">Reference proteome</keyword>
<reference evidence="2 3" key="1">
    <citation type="submission" date="2019-04" db="EMBL/GenBank/DDBJ databases">
        <title>Comparative genomics and transcriptomics to analyze fruiting body development in filamentous ascomycetes.</title>
        <authorList>
            <consortium name="DOE Joint Genome Institute"/>
            <person name="Lutkenhaus R."/>
            <person name="Traeger S."/>
            <person name="Breuer J."/>
            <person name="Kuo A."/>
            <person name="Lipzen A."/>
            <person name="Pangilinan J."/>
            <person name="Dilworth D."/>
            <person name="Sandor L."/>
            <person name="Poggeler S."/>
            <person name="Barry K."/>
            <person name="Grigoriev I.V."/>
            <person name="Nowrousian M."/>
        </authorList>
    </citation>
    <scope>NUCLEOTIDE SEQUENCE [LARGE SCALE GENOMIC DNA]</scope>
    <source>
        <strain evidence="2 3">CBS 389.68</strain>
    </source>
</reference>
<dbReference type="Proteomes" id="UP000298138">
    <property type="component" value="Unassembled WGS sequence"/>
</dbReference>
<feature type="compositionally biased region" description="Basic and acidic residues" evidence="1">
    <location>
        <begin position="1249"/>
        <end position="1263"/>
    </location>
</feature>
<feature type="compositionally biased region" description="Low complexity" evidence="1">
    <location>
        <begin position="557"/>
        <end position="567"/>
    </location>
</feature>
<feature type="compositionally biased region" description="Basic residues" evidence="1">
    <location>
        <begin position="1264"/>
        <end position="1276"/>
    </location>
</feature>
<proteinExistence type="predicted"/>
<gene>
    <name evidence="2" type="ORF">EX30DRAFT_173138</name>
</gene>
<feature type="compositionally biased region" description="Low complexity" evidence="1">
    <location>
        <begin position="887"/>
        <end position="900"/>
    </location>
</feature>
<feature type="region of interest" description="Disordered" evidence="1">
    <location>
        <begin position="869"/>
        <end position="901"/>
    </location>
</feature>
<feature type="region of interest" description="Disordered" evidence="1">
    <location>
        <begin position="1042"/>
        <end position="1078"/>
    </location>
</feature>
<dbReference type="EMBL" id="ML220147">
    <property type="protein sequence ID" value="TGZ77926.1"/>
    <property type="molecule type" value="Genomic_DNA"/>
</dbReference>
<name>A0A4S2MLJ3_9PEZI</name>
<feature type="region of interest" description="Disordered" evidence="1">
    <location>
        <begin position="732"/>
        <end position="785"/>
    </location>
</feature>
<sequence length="1276" mass="141112">MFCCGRSMQTPVFLPSRRVVGVLDEGLITYNGCFRMRNSDIRDTARLRMRVFKLHRAGVEKSEFVFATGPVGWGMKRGMAEWGVGVGGERRAKRVKRGMEDDGGVESVVEVVSDADVMEVVEEIVVEEKFGGSSRPDSKCVSPVEETEIDDELVATVSPDLVEVEKAVEETAEVGSMEVDDPTVVEVLSVEAEAPSPIFTTDEEDSKGINMEVIQEEDIVIEEEEDATEMVAVLPVVDVSAPVSSPTVSSPAMIAETEFQFDEHPMAELERIQLLSTPPASPALSDVDETTDETETKTDSDELSMMDLQLWSPPKSDDDTDTSLPATPCPIKPLSQYENYKLIPYSYLLTSPPATPIAATRKPVERIIEFCSGFDVRPPSPPVSHFESPLAIRINREMLMELPMQETQSSQGRFGETIDEEIEDDEEDEEVEDDEHEEIEDEDEDIEEIIRSPRFYHPSPPASPVFESFPIMELEAAGLKELVVPSPMISRHHTPAPGAHDNYDYDEACAGYFDFSAAGSHDSPAIAGACPTPLRKSYGGLGIIDSPCSSKSQHLFRSSSRDSAAARETSLELTHPPLQDFAMTRKTSTRSARSGSTSFAAAYDDYTVARCNTPSREAWMCDDKGDISTTTRPELLPTPSASYGGHSRPNTPASSVGTALTRRWSSISRMSYNTNITTPPVTRPGTSMETPANGKLLIWDNEDFENQELQLCYAQNYPQELVPPVRRLMSHEESTATALENSKEDITTPELRQTTPVVVDIPQTPRSAKSSSTTSPRRLNQKRRTVSLPITREEWVIHTPVIITPPQPLTATVTTTTPEPEQDEWKVTQTAGSFQLLPLSRTIVFKPPKITATNTQTGEQVDLFSSLPKERHDDPTVISGPLTRKPSMTMATTTSTTTTAQSIPTIRITSVSPATKQRRFRSMIEYHPGHEDALEGIDELFEDLEDLAAIEKELQLQSLPPASLPPPHRRLLLAPPSPHRSRPVSSIFSSFSSSSGEEEDYDVSAVVGLENAREGIEEIPRDPEARKRGLLRRIRERARKVAEKVKEKARNSNFSSSSSASSTVKREKKVKKEKEKLGWSVVSSAANSTASLGIPTSTSAAGPGAAGFGTIVSSPSSTSLSSNPDSFISSASNSASKQSRIPRIPRLPLRRPTSPTPSVASSAPTIPVAALPKMVKAEAKAQKKREEQMARDRERIEKERRKEWEREEREREKRRREEEKEREKERERVKREEKKSAVSGGKTKIPGLGKKEKKENNEKEKKRFGFKAKTKTKVKA</sequence>
<feature type="compositionally biased region" description="Polar residues" evidence="1">
    <location>
        <begin position="764"/>
        <end position="778"/>
    </location>
</feature>
<feature type="region of interest" description="Disordered" evidence="1">
    <location>
        <begin position="277"/>
        <end position="305"/>
    </location>
</feature>
<evidence type="ECO:0000256" key="1">
    <source>
        <dbReference type="SAM" id="MobiDB-lite"/>
    </source>
</evidence>
<feature type="region of interest" description="Disordered" evidence="1">
    <location>
        <begin position="1114"/>
        <end position="1276"/>
    </location>
</feature>
<feature type="compositionally biased region" description="Low complexity" evidence="1">
    <location>
        <begin position="1051"/>
        <end position="1062"/>
    </location>
</feature>
<dbReference type="AlphaFoldDB" id="A0A4S2MLJ3"/>
<feature type="region of interest" description="Disordered" evidence="1">
    <location>
        <begin position="421"/>
        <end position="444"/>
    </location>
</feature>
<accession>A0A4S2MLJ3</accession>